<gene>
    <name evidence="1" type="ORF">AJE_10494</name>
</gene>
<dbReference type="RefSeq" id="WP_008950825.1">
    <property type="nucleotide sequence ID" value="NZ_AHTH01000036.1"/>
</dbReference>
<sequence length="188" mass="21514">MRSYLQELLIVNAIALKKINFAVTRNSHAIKELQVALNLVQYLFDSNKENYLLEKISGSNVLKSGGKLYAYENYVLLKAVACLQPEREINFNIQSLKKRESLHEKIIARAYLDCFSVFDFKTVFLIEDLLRKEVGIQGFISAGAISKIVRMHRSAIYKNKSCEIKPSENLKLDLSSELSHIPKRTMSK</sequence>
<protein>
    <submittedName>
        <fullName evidence="1">Uncharacterized protein</fullName>
    </submittedName>
</protein>
<organism evidence="1 2">
    <name type="scientific">Alishewanella jeotgali KCTC 22429</name>
    <dbReference type="NCBI Taxonomy" id="1129374"/>
    <lineage>
        <taxon>Bacteria</taxon>
        <taxon>Pseudomonadati</taxon>
        <taxon>Pseudomonadota</taxon>
        <taxon>Gammaproteobacteria</taxon>
        <taxon>Alteromonadales</taxon>
        <taxon>Alteromonadaceae</taxon>
        <taxon>Alishewanella</taxon>
    </lineage>
</organism>
<proteinExistence type="predicted"/>
<evidence type="ECO:0000313" key="1">
    <source>
        <dbReference type="EMBL" id="EHR40656.1"/>
    </source>
</evidence>
<evidence type="ECO:0000313" key="2">
    <source>
        <dbReference type="Proteomes" id="UP000012046"/>
    </source>
</evidence>
<keyword evidence="2" id="KW-1185">Reference proteome</keyword>
<dbReference type="AlphaFoldDB" id="H3ZFF4"/>
<dbReference type="Proteomes" id="UP000012046">
    <property type="component" value="Unassembled WGS sequence"/>
</dbReference>
<comment type="caution">
    <text evidence="1">The sequence shown here is derived from an EMBL/GenBank/DDBJ whole genome shotgun (WGS) entry which is preliminary data.</text>
</comment>
<reference evidence="1 2" key="1">
    <citation type="journal article" date="2012" name="J. Bacteriol.">
        <title>Genome Sequence of Extracellular-Protease-Producing Alishewanella jeotgali Isolated from Traditional Korean Fermented Seafood.</title>
        <authorList>
            <person name="Jung J."/>
            <person name="Chun J."/>
            <person name="Park W."/>
        </authorList>
    </citation>
    <scope>NUCLEOTIDE SEQUENCE [LARGE SCALE GENOMIC DNA]</scope>
    <source>
        <strain evidence="1 2">KCTC 22429</strain>
    </source>
</reference>
<name>H3ZFF4_9ALTE</name>
<dbReference type="EMBL" id="AHTH01000036">
    <property type="protein sequence ID" value="EHR40656.1"/>
    <property type="molecule type" value="Genomic_DNA"/>
</dbReference>
<accession>H3ZFF4</accession>
<dbReference type="STRING" id="1129374.AJE_10494"/>